<sequence length="520" mass="56222">MCSIRCIARVQKRRGYLQEQAKLTDEIYKARLHRAWAKSVREDVLGDKKHHFRGTDDAGLLSDLVVQLRTEFESAGLELKSFDLDDPLTPVVSRVNGLLYDVLALVVEKHSNAYVWLTGTDASSDRDGRRALVDIIKGCVPVALRESQQEEHAALRYPANVDPQPILAREQRLVRDNRASDWTPPTEATRKLSLHTRLDPAFYAAIKRDKQRQQQQQRAQQPRGYRMGQHKVPPVGFDRDDQRAKPFCGRQRTMARSPLLVRAAAAHGPPAVLCAGAVGGIDVSAYGFAVEQQSASDEPVGDDILRRLDDLAAEVRSAANHQVHFTHASFPPPDGIEQQASALVCGPAAAGTTPEEQVPAGGAAASASAVPAPAMPVSQGKDVKPAPLQSARVTTTADADGEFAGFVQTVNHAAIGQVDFTGYDTDDYEDLADGSFIVKPRTPAISFGKSCVGVRDPRTGDLCIYPGISELDPVTLDAVLHSLGAATVIHRPPDPLESGAASYSYRGHCGDGAPLDFEPE</sequence>
<gene>
    <name evidence="2" type="ORF">CYMTET_43527</name>
</gene>
<keyword evidence="3" id="KW-1185">Reference proteome</keyword>
<accession>A0AAE0C1X6</accession>
<dbReference type="EMBL" id="LGRX02029345">
    <property type="protein sequence ID" value="KAK3246961.1"/>
    <property type="molecule type" value="Genomic_DNA"/>
</dbReference>
<name>A0AAE0C1X6_9CHLO</name>
<reference evidence="2 3" key="1">
    <citation type="journal article" date="2015" name="Genome Biol. Evol.">
        <title>Comparative Genomics of a Bacterivorous Green Alga Reveals Evolutionary Causalities and Consequences of Phago-Mixotrophic Mode of Nutrition.</title>
        <authorList>
            <person name="Burns J.A."/>
            <person name="Paasch A."/>
            <person name="Narechania A."/>
            <person name="Kim E."/>
        </authorList>
    </citation>
    <scope>NUCLEOTIDE SEQUENCE [LARGE SCALE GENOMIC DNA]</scope>
    <source>
        <strain evidence="2 3">PLY_AMNH</strain>
    </source>
</reference>
<organism evidence="2 3">
    <name type="scientific">Cymbomonas tetramitiformis</name>
    <dbReference type="NCBI Taxonomy" id="36881"/>
    <lineage>
        <taxon>Eukaryota</taxon>
        <taxon>Viridiplantae</taxon>
        <taxon>Chlorophyta</taxon>
        <taxon>Pyramimonadophyceae</taxon>
        <taxon>Pyramimonadales</taxon>
        <taxon>Pyramimonadaceae</taxon>
        <taxon>Cymbomonas</taxon>
    </lineage>
</organism>
<proteinExistence type="predicted"/>
<evidence type="ECO:0000256" key="1">
    <source>
        <dbReference type="SAM" id="MobiDB-lite"/>
    </source>
</evidence>
<protein>
    <submittedName>
        <fullName evidence="2">Uncharacterized protein</fullName>
    </submittedName>
</protein>
<comment type="caution">
    <text evidence="2">The sequence shown here is derived from an EMBL/GenBank/DDBJ whole genome shotgun (WGS) entry which is preliminary data.</text>
</comment>
<feature type="region of interest" description="Disordered" evidence="1">
    <location>
        <begin position="207"/>
        <end position="242"/>
    </location>
</feature>
<dbReference type="AlphaFoldDB" id="A0AAE0C1X6"/>
<evidence type="ECO:0000313" key="2">
    <source>
        <dbReference type="EMBL" id="KAK3246961.1"/>
    </source>
</evidence>
<dbReference type="Proteomes" id="UP001190700">
    <property type="component" value="Unassembled WGS sequence"/>
</dbReference>
<evidence type="ECO:0000313" key="3">
    <source>
        <dbReference type="Proteomes" id="UP001190700"/>
    </source>
</evidence>